<evidence type="ECO:0000256" key="8">
    <source>
        <dbReference type="ARBA" id="ARBA00022989"/>
    </source>
</evidence>
<evidence type="ECO:0000256" key="9">
    <source>
        <dbReference type="ARBA" id="ARBA00023049"/>
    </source>
</evidence>
<dbReference type="CDD" id="cd23081">
    <property type="entry name" value="cpPDZ_EcRseP-like"/>
    <property type="match status" value="1"/>
</dbReference>
<reference evidence="13 14" key="1">
    <citation type="submission" date="2016-10" db="EMBL/GenBank/DDBJ databases">
        <authorList>
            <person name="de Groot N.N."/>
        </authorList>
    </citation>
    <scope>NUCLEOTIDE SEQUENCE [LARGE SCALE GENOMIC DNA]</scope>
    <source>
        <strain evidence="13 14">DSM 23126</strain>
    </source>
</reference>
<proteinExistence type="inferred from homology"/>
<dbReference type="InterPro" id="IPR036034">
    <property type="entry name" value="PDZ_sf"/>
</dbReference>
<name>A0A1H2QEC8_9BACI</name>
<evidence type="ECO:0000313" key="14">
    <source>
        <dbReference type="Proteomes" id="UP000199488"/>
    </source>
</evidence>
<evidence type="ECO:0000313" key="13">
    <source>
        <dbReference type="EMBL" id="SDW04759.1"/>
    </source>
</evidence>
<dbReference type="GO" id="GO:0016020">
    <property type="term" value="C:membrane"/>
    <property type="evidence" value="ECO:0007669"/>
    <property type="project" value="UniProtKB-SubCell"/>
</dbReference>
<comment type="subcellular location">
    <subcellularLocation>
        <location evidence="2">Membrane</location>
        <topology evidence="2">Multi-pass membrane protein</topology>
    </subcellularLocation>
</comment>
<evidence type="ECO:0000256" key="5">
    <source>
        <dbReference type="ARBA" id="ARBA00022692"/>
    </source>
</evidence>
<sequence length="422" mass="46168">MDTLIAVIVMFGLLVAIHEWGHLYFAKKVGILCREFAIGFGPKIFSTKRNETVYTIRLLPLGGYVRMAGDDPDPVNIKPGYEIGLTFNDAGKVKEIIVNNKSKHPEAKVVSVESIDMERELYIEAVEDEEESGLKRYDIDRTCDLIVDEKREQIAPWDRQFGSKRPWKKAVAIFAGPFMNFVLAFVLFVIYALANGLPQDTPAIGGIAGGSPLSESTFEEGDVITTVDGESVNSWNEMTGVVQERPGEEVTVTAERGGETIEDTVTIDGVPVQEGSSEEVGQIGVYAETERSFTESLQYGGTQLYEVSTLIFQTLGTIVTGEFSLDDLAGPVGIYDATDQVIATGLLTLIAWSAMISVNLGIVNLLPLPALDGGRLLFIIAEAVRGKPIEPQKEGMIHLLGFALLLLLMIAVTWNDINRLFT</sequence>
<dbReference type="RefSeq" id="WP_091610318.1">
    <property type="nucleotide sequence ID" value="NZ_FNNC01000001.1"/>
</dbReference>
<feature type="transmembrane region" description="Helical" evidence="11">
    <location>
        <begin position="6"/>
        <end position="25"/>
    </location>
</feature>
<dbReference type="OrthoDB" id="9782003at2"/>
<dbReference type="GO" id="GO:0046872">
    <property type="term" value="F:metal ion binding"/>
    <property type="evidence" value="ECO:0007669"/>
    <property type="project" value="UniProtKB-KW"/>
</dbReference>
<evidence type="ECO:0000256" key="4">
    <source>
        <dbReference type="ARBA" id="ARBA00022670"/>
    </source>
</evidence>
<dbReference type="InterPro" id="IPR008915">
    <property type="entry name" value="Peptidase_M50"/>
</dbReference>
<dbReference type="PANTHER" id="PTHR42837:SF2">
    <property type="entry name" value="MEMBRANE METALLOPROTEASE ARASP2, CHLOROPLASTIC-RELATED"/>
    <property type="match status" value="1"/>
</dbReference>
<evidence type="ECO:0000256" key="6">
    <source>
        <dbReference type="ARBA" id="ARBA00022801"/>
    </source>
</evidence>
<protein>
    <recommendedName>
        <fullName evidence="11">Zinc metalloprotease</fullName>
        <ecNumber evidence="11">3.4.24.-</ecNumber>
    </recommendedName>
</protein>
<accession>A0A1H2QEC8</accession>
<evidence type="ECO:0000256" key="7">
    <source>
        <dbReference type="ARBA" id="ARBA00022833"/>
    </source>
</evidence>
<comment type="similarity">
    <text evidence="3 11">Belongs to the peptidase M50B family.</text>
</comment>
<dbReference type="InterPro" id="IPR004387">
    <property type="entry name" value="Pept_M50_Zn"/>
</dbReference>
<feature type="transmembrane region" description="Helical" evidence="11">
    <location>
        <begin position="395"/>
        <end position="414"/>
    </location>
</feature>
<dbReference type="Proteomes" id="UP000199488">
    <property type="component" value="Unassembled WGS sequence"/>
</dbReference>
<keyword evidence="7 11" id="KW-0862">Zinc</keyword>
<dbReference type="EC" id="3.4.24.-" evidence="11"/>
<evidence type="ECO:0000256" key="11">
    <source>
        <dbReference type="RuleBase" id="RU362031"/>
    </source>
</evidence>
<feature type="transmembrane region" description="Helical" evidence="11">
    <location>
        <begin position="341"/>
        <end position="366"/>
    </location>
</feature>
<dbReference type="PANTHER" id="PTHR42837">
    <property type="entry name" value="REGULATOR OF SIGMA-E PROTEASE RSEP"/>
    <property type="match status" value="1"/>
</dbReference>
<dbReference type="CDD" id="cd06163">
    <property type="entry name" value="S2P-M50_PDZ_RseP-like"/>
    <property type="match status" value="1"/>
</dbReference>
<keyword evidence="11" id="KW-0479">Metal-binding</keyword>
<dbReference type="Pfam" id="PF02163">
    <property type="entry name" value="Peptidase_M50"/>
    <property type="match status" value="1"/>
</dbReference>
<evidence type="ECO:0000256" key="1">
    <source>
        <dbReference type="ARBA" id="ARBA00001947"/>
    </source>
</evidence>
<evidence type="ECO:0000256" key="3">
    <source>
        <dbReference type="ARBA" id="ARBA00007931"/>
    </source>
</evidence>
<dbReference type="GO" id="GO:0004222">
    <property type="term" value="F:metalloendopeptidase activity"/>
    <property type="evidence" value="ECO:0007669"/>
    <property type="project" value="InterPro"/>
</dbReference>
<dbReference type="EMBL" id="FNNC01000001">
    <property type="protein sequence ID" value="SDW04759.1"/>
    <property type="molecule type" value="Genomic_DNA"/>
</dbReference>
<dbReference type="SUPFAM" id="SSF50156">
    <property type="entry name" value="PDZ domain-like"/>
    <property type="match status" value="1"/>
</dbReference>
<keyword evidence="4 13" id="KW-0645">Protease</keyword>
<evidence type="ECO:0000256" key="2">
    <source>
        <dbReference type="ARBA" id="ARBA00004141"/>
    </source>
</evidence>
<keyword evidence="5 11" id="KW-0812">Transmembrane</keyword>
<organism evidence="13 14">
    <name type="scientific">Marinococcus luteus</name>
    <dbReference type="NCBI Taxonomy" id="1122204"/>
    <lineage>
        <taxon>Bacteria</taxon>
        <taxon>Bacillati</taxon>
        <taxon>Bacillota</taxon>
        <taxon>Bacilli</taxon>
        <taxon>Bacillales</taxon>
        <taxon>Bacillaceae</taxon>
        <taxon>Marinococcus</taxon>
    </lineage>
</organism>
<evidence type="ECO:0000259" key="12">
    <source>
        <dbReference type="Pfam" id="PF02163"/>
    </source>
</evidence>
<dbReference type="STRING" id="1122204.SAMN05421781_0256"/>
<keyword evidence="10 11" id="KW-0472">Membrane</keyword>
<keyword evidence="8 11" id="KW-1133">Transmembrane helix</keyword>
<gene>
    <name evidence="13" type="ORF">SAMN05421781_0256</name>
</gene>
<dbReference type="AlphaFoldDB" id="A0A1H2QEC8"/>
<keyword evidence="9 11" id="KW-0482">Metalloprotease</keyword>
<dbReference type="Gene3D" id="2.30.42.10">
    <property type="match status" value="1"/>
</dbReference>
<feature type="domain" description="Peptidase M50" evidence="12">
    <location>
        <begin position="7"/>
        <end position="408"/>
    </location>
</feature>
<keyword evidence="6 11" id="KW-0378">Hydrolase</keyword>
<feature type="transmembrane region" description="Helical" evidence="11">
    <location>
        <begin position="170"/>
        <end position="194"/>
    </location>
</feature>
<comment type="cofactor">
    <cofactor evidence="1 11">
        <name>Zn(2+)</name>
        <dbReference type="ChEBI" id="CHEBI:29105"/>
    </cofactor>
</comment>
<keyword evidence="14" id="KW-1185">Reference proteome</keyword>
<dbReference type="NCBIfam" id="TIGR00054">
    <property type="entry name" value="RIP metalloprotease RseP"/>
    <property type="match status" value="1"/>
</dbReference>
<dbReference type="GO" id="GO:0006508">
    <property type="term" value="P:proteolysis"/>
    <property type="evidence" value="ECO:0007669"/>
    <property type="project" value="UniProtKB-KW"/>
</dbReference>
<evidence type="ECO:0000256" key="10">
    <source>
        <dbReference type="ARBA" id="ARBA00023136"/>
    </source>
</evidence>